<evidence type="ECO:0000313" key="1">
    <source>
        <dbReference type="EMBL" id="CAD8132116.1"/>
    </source>
</evidence>
<dbReference type="AlphaFoldDB" id="A0A8S1RVV7"/>
<reference evidence="1" key="1">
    <citation type="submission" date="2021-01" db="EMBL/GenBank/DDBJ databases">
        <authorList>
            <consortium name="Genoscope - CEA"/>
            <person name="William W."/>
        </authorList>
    </citation>
    <scope>NUCLEOTIDE SEQUENCE</scope>
</reference>
<sequence>MRKAYEQDYINNQNAGLLQQDDDDQNDGQTKTINYIRPRPFPHENNRECKLDVVCHENECRILQKLCCQECAHFVHPNHKTDSLDWYINHIREKIKRRHGVQQTTTHEISVLKSEQRKKRMKYLKYIIKQLKKVEKECRSIEDTTEQKIKIKLSSTSRKEAFDKMIRLLKLVRHQNLDQFKQHHQEFLVKDEIDQQMAMQYNEERERKELQRQISEIVDQFFLADERERQKLQHNQSLQTQQQDEIKALRLTGGLWERNMNKLAGALKRFSKRMLSHSKMSIRPNSSTHNIVLVEVDLATNEDDPTSTPKILQILPLNSENLITVHPNEIKLWKYSKCYLEFKPIAPLPFLNLKYVCVADKKDEFVVLFGDNSIMSISSKSMNSKNKQFTCPKQGMTLYRILISPCQNFLIASGGCKQNCFYVIIWHFNDAKIRKVLRYQYSFPNEGDLLMSETNQHIFRCNKNKIDVFGLIDGVKKQTLQLQNVRDCIEQATILHNFQEQDTLCVSTNRGFYVYTYDDNVVENNYKLVYSFSQTCHCIFHVFYQYGLEEEGFMLAALENNETKVKFQDLNNKILLSGIQFDDQILTGRLIFQREFQNQQLVLLLGFESGKMRVLKFIKK</sequence>
<organism evidence="1 2">
    <name type="scientific">Paramecium pentaurelia</name>
    <dbReference type="NCBI Taxonomy" id="43138"/>
    <lineage>
        <taxon>Eukaryota</taxon>
        <taxon>Sar</taxon>
        <taxon>Alveolata</taxon>
        <taxon>Ciliophora</taxon>
        <taxon>Intramacronucleata</taxon>
        <taxon>Oligohymenophorea</taxon>
        <taxon>Peniculida</taxon>
        <taxon>Parameciidae</taxon>
        <taxon>Paramecium</taxon>
    </lineage>
</organism>
<gene>
    <name evidence="1" type="ORF">PPENT_87.1.T0010450</name>
</gene>
<comment type="caution">
    <text evidence="1">The sequence shown here is derived from an EMBL/GenBank/DDBJ whole genome shotgun (WGS) entry which is preliminary data.</text>
</comment>
<evidence type="ECO:0000313" key="2">
    <source>
        <dbReference type="Proteomes" id="UP000689195"/>
    </source>
</evidence>
<dbReference type="Proteomes" id="UP000689195">
    <property type="component" value="Unassembled WGS sequence"/>
</dbReference>
<dbReference type="OrthoDB" id="290420at2759"/>
<keyword evidence="2" id="KW-1185">Reference proteome</keyword>
<dbReference type="EMBL" id="CAJJDO010000001">
    <property type="protein sequence ID" value="CAD8132116.1"/>
    <property type="molecule type" value="Genomic_DNA"/>
</dbReference>
<name>A0A8S1RVV7_9CILI</name>
<protein>
    <submittedName>
        <fullName evidence="1">Uncharacterized protein</fullName>
    </submittedName>
</protein>
<proteinExistence type="predicted"/>
<accession>A0A8S1RVV7</accession>